<keyword evidence="2" id="KW-0677">Repeat</keyword>
<evidence type="ECO:0000256" key="3">
    <source>
        <dbReference type="SAM" id="Phobius"/>
    </source>
</evidence>
<evidence type="ECO:0000259" key="5">
    <source>
        <dbReference type="Pfam" id="PF24981"/>
    </source>
</evidence>
<gene>
    <name evidence="6" type="ORF">F8M41_005102</name>
</gene>
<protein>
    <submittedName>
        <fullName evidence="6">Galactose oxidase</fullName>
    </submittedName>
</protein>
<dbReference type="EMBL" id="WTPW01001478">
    <property type="protein sequence ID" value="KAF0433291.1"/>
    <property type="molecule type" value="Genomic_DNA"/>
</dbReference>
<sequence>MLTTNFKDVFFLLSIIFILSLNVHSKAHSFKPEPRGGHMATLVNDRIYFFGGSRRIPMTSPSWNQTHQFNLSDEVFYLDLSSQFTVDLPPLTDLSSTSRMPFGSERGVTVLGNGGVRIFLIGGVQQDMKTFGYNATNSSFWTYNINSQRWNDSMPGTYGLPLPRRRSTATIIDKNEIIYIFGGRVQIDTGSDVFTLFDDFFTFDTLLLKWTNLSLPNHPSKRSHATATLMPDGKIIYIGGVTQSTPGEVANRLSMNEFALGNNIDPRVGHTAVLAPNNYTIVILGGTQSYGLAQATSHPVFLLLEVKSEPFQYSSPQPSGIVPPPLAYHTATLYQNYMIVAFGNITNDSEPSTNTSANIYLMNLSNYTWVTQFGMTTTTPVPNASDNTKLVVIIIPIFGGLVIIAIVGIIVWRFRRRPWYSSKLESMSNKQYNSGLPPGIHPDPPK</sequence>
<accession>A0A8H3XB86</accession>
<dbReference type="InterPro" id="IPR015915">
    <property type="entry name" value="Kelch-typ_b-propeller"/>
</dbReference>
<feature type="chain" id="PRO_5034603861" evidence="4">
    <location>
        <begin position="28"/>
        <end position="446"/>
    </location>
</feature>
<dbReference type="OrthoDB" id="432528at2759"/>
<evidence type="ECO:0000256" key="1">
    <source>
        <dbReference type="ARBA" id="ARBA00022441"/>
    </source>
</evidence>
<keyword evidence="7" id="KW-1185">Reference proteome</keyword>
<dbReference type="PANTHER" id="PTHR46093">
    <property type="entry name" value="ACYL-COA-BINDING DOMAIN-CONTAINING PROTEIN 5"/>
    <property type="match status" value="1"/>
</dbReference>
<keyword evidence="4" id="KW-0732">Signal</keyword>
<dbReference type="Pfam" id="PF24981">
    <property type="entry name" value="Beta-prop_ATRN-LZTR1"/>
    <property type="match status" value="1"/>
</dbReference>
<dbReference type="SUPFAM" id="SSF117281">
    <property type="entry name" value="Kelch motif"/>
    <property type="match status" value="1"/>
</dbReference>
<comment type="caution">
    <text evidence="6">The sequence shown here is derived from an EMBL/GenBank/DDBJ whole genome shotgun (WGS) entry which is preliminary data.</text>
</comment>
<proteinExistence type="predicted"/>
<evidence type="ECO:0000256" key="2">
    <source>
        <dbReference type="ARBA" id="ARBA00022737"/>
    </source>
</evidence>
<dbReference type="PANTHER" id="PTHR46093:SF18">
    <property type="entry name" value="FIBRONECTIN TYPE-III DOMAIN-CONTAINING PROTEIN"/>
    <property type="match status" value="1"/>
</dbReference>
<name>A0A8H3XB86_GIGMA</name>
<dbReference type="AlphaFoldDB" id="A0A8H3XB86"/>
<feature type="transmembrane region" description="Helical" evidence="3">
    <location>
        <begin position="390"/>
        <end position="414"/>
    </location>
</feature>
<evidence type="ECO:0000313" key="6">
    <source>
        <dbReference type="EMBL" id="KAF0433291.1"/>
    </source>
</evidence>
<evidence type="ECO:0000313" key="7">
    <source>
        <dbReference type="Proteomes" id="UP000439903"/>
    </source>
</evidence>
<keyword evidence="3" id="KW-0472">Membrane</keyword>
<keyword evidence="1" id="KW-0880">Kelch repeat</keyword>
<keyword evidence="3" id="KW-0812">Transmembrane</keyword>
<keyword evidence="3" id="KW-1133">Transmembrane helix</keyword>
<feature type="domain" description="Attractin/MKLN-like beta-propeller" evidence="5">
    <location>
        <begin position="28"/>
        <end position="244"/>
    </location>
</feature>
<organism evidence="6 7">
    <name type="scientific">Gigaspora margarita</name>
    <dbReference type="NCBI Taxonomy" id="4874"/>
    <lineage>
        <taxon>Eukaryota</taxon>
        <taxon>Fungi</taxon>
        <taxon>Fungi incertae sedis</taxon>
        <taxon>Mucoromycota</taxon>
        <taxon>Glomeromycotina</taxon>
        <taxon>Glomeromycetes</taxon>
        <taxon>Diversisporales</taxon>
        <taxon>Gigasporaceae</taxon>
        <taxon>Gigaspora</taxon>
    </lineage>
</organism>
<dbReference type="Gene3D" id="2.120.10.80">
    <property type="entry name" value="Kelch-type beta propeller"/>
    <property type="match status" value="2"/>
</dbReference>
<evidence type="ECO:0000256" key="4">
    <source>
        <dbReference type="SAM" id="SignalP"/>
    </source>
</evidence>
<reference evidence="6 7" key="1">
    <citation type="journal article" date="2019" name="Environ. Microbiol.">
        <title>At the nexus of three kingdoms: the genome of the mycorrhizal fungus Gigaspora margarita provides insights into plant, endobacterial and fungal interactions.</title>
        <authorList>
            <person name="Venice F."/>
            <person name="Ghignone S."/>
            <person name="Salvioli di Fossalunga A."/>
            <person name="Amselem J."/>
            <person name="Novero M."/>
            <person name="Xianan X."/>
            <person name="Sedzielewska Toro K."/>
            <person name="Morin E."/>
            <person name="Lipzen A."/>
            <person name="Grigoriev I.V."/>
            <person name="Henrissat B."/>
            <person name="Martin F.M."/>
            <person name="Bonfante P."/>
        </authorList>
    </citation>
    <scope>NUCLEOTIDE SEQUENCE [LARGE SCALE GENOMIC DNA]</scope>
    <source>
        <strain evidence="6 7">BEG34</strain>
    </source>
</reference>
<dbReference type="Proteomes" id="UP000439903">
    <property type="component" value="Unassembled WGS sequence"/>
</dbReference>
<feature type="signal peptide" evidence="4">
    <location>
        <begin position="1"/>
        <end position="27"/>
    </location>
</feature>
<dbReference type="InterPro" id="IPR056737">
    <property type="entry name" value="Beta-prop_ATRN-MKLN-like"/>
</dbReference>